<accession>A0A077YUZ7</accession>
<dbReference type="InterPro" id="IPR018247">
    <property type="entry name" value="EF_Hand_1_Ca_BS"/>
</dbReference>
<keyword evidence="6" id="KW-0677">Repeat</keyword>
<dbReference type="GO" id="GO:0051560">
    <property type="term" value="P:mitochondrial calcium ion homeostasis"/>
    <property type="evidence" value="ECO:0007669"/>
    <property type="project" value="TreeGrafter"/>
</dbReference>
<dbReference type="PROSITE" id="PS00018">
    <property type="entry name" value="EF_HAND_1"/>
    <property type="match status" value="2"/>
</dbReference>
<evidence type="ECO:0000256" key="10">
    <source>
        <dbReference type="ARBA" id="ARBA00023065"/>
    </source>
</evidence>
<name>A0A077YUZ7_TRITR</name>
<dbReference type="PROSITE" id="PS50222">
    <property type="entry name" value="EF_HAND_2"/>
    <property type="match status" value="1"/>
</dbReference>
<keyword evidence="8" id="KW-0106">Calcium</keyword>
<evidence type="ECO:0000256" key="1">
    <source>
        <dbReference type="ARBA" id="ARBA00004273"/>
    </source>
</evidence>
<dbReference type="InterPro" id="IPR011992">
    <property type="entry name" value="EF-hand-dom_pair"/>
</dbReference>
<dbReference type="EMBL" id="HG805812">
    <property type="protein sequence ID" value="CDW51927.1"/>
    <property type="molecule type" value="Genomic_DNA"/>
</dbReference>
<keyword evidence="16" id="KW-1185">Reference proteome</keyword>
<gene>
    <name evidence="15" type="ORF">TTRE_0000018601</name>
</gene>
<sequence length="391" mass="45258">MLNELGSPYACSLGGRLSNKLILKCVTAFNWLQKNPFRSANAFQKESISQCIYLKLSAEVFFKGERRDLTLEYIISYENRIRMFSSANKVFRYFASVKILPDESDPAKHAEVFMTPYDFLRSLTPGMPQPEGQFGFISFFKRLKKARIADNLFSKNVLISFPEYIFLLTVLSASPEKFALAFKVFDLDNDGMLDYYEFNKVKCLAQRFKELFVVWKANYKVTAFKRRFFNIFVFFFKFAPFFGDSLGFPSGRHWDLDVTQISDCFWEICSRVTFQDVEAFFLLLSRMDDVETALRIHRLAESSVDRTTLKRVINLVTDRPASECVVEILFAMFDANADDALAYEEFIKVMKCNVGFGLGSNRTPKLTAMFDALRKCLVWQVQVAMSRWCGE</sequence>
<organism evidence="15 16">
    <name type="scientific">Trichuris trichiura</name>
    <name type="common">Whipworm</name>
    <name type="synonym">Trichocephalus trichiurus</name>
    <dbReference type="NCBI Taxonomy" id="36087"/>
    <lineage>
        <taxon>Eukaryota</taxon>
        <taxon>Metazoa</taxon>
        <taxon>Ecdysozoa</taxon>
        <taxon>Nematoda</taxon>
        <taxon>Enoplea</taxon>
        <taxon>Dorylaimia</taxon>
        <taxon>Trichinellida</taxon>
        <taxon>Trichuridae</taxon>
        <taxon>Trichuris</taxon>
    </lineage>
</organism>
<evidence type="ECO:0000313" key="16">
    <source>
        <dbReference type="Proteomes" id="UP000030665"/>
    </source>
</evidence>
<evidence type="ECO:0000256" key="12">
    <source>
        <dbReference type="ARBA" id="ARBA00023136"/>
    </source>
</evidence>
<reference evidence="15" key="1">
    <citation type="submission" date="2014-01" db="EMBL/GenBank/DDBJ databases">
        <authorList>
            <person name="Aslett M."/>
        </authorList>
    </citation>
    <scope>NUCLEOTIDE SEQUENCE</scope>
</reference>
<protein>
    <submittedName>
        <fullName evidence="15">Putative mitochondrial aspartate</fullName>
    </submittedName>
</protein>
<evidence type="ECO:0000256" key="3">
    <source>
        <dbReference type="ARBA" id="ARBA00022448"/>
    </source>
</evidence>
<keyword evidence="3" id="KW-0813">Transport</keyword>
<comment type="similarity">
    <text evidence="13">Belongs to the MICU1 family. MICU1 subfamily.</text>
</comment>
<keyword evidence="10" id="KW-0406">Ion transport</keyword>
<dbReference type="PANTHER" id="PTHR12294:SF1">
    <property type="entry name" value="CALCIUM UPTAKE PROTEIN 1, MITOCHONDRIAL"/>
    <property type="match status" value="1"/>
</dbReference>
<dbReference type="InterPro" id="IPR039800">
    <property type="entry name" value="MICU1/2/3"/>
</dbReference>
<feature type="domain" description="EF-hand" evidence="14">
    <location>
        <begin position="173"/>
        <end position="208"/>
    </location>
</feature>
<evidence type="ECO:0000256" key="8">
    <source>
        <dbReference type="ARBA" id="ARBA00022837"/>
    </source>
</evidence>
<dbReference type="GO" id="GO:0036444">
    <property type="term" value="P:calcium import into the mitochondrion"/>
    <property type="evidence" value="ECO:0007669"/>
    <property type="project" value="TreeGrafter"/>
</dbReference>
<keyword evidence="5" id="KW-0479">Metal-binding</keyword>
<keyword evidence="4" id="KW-0109">Calcium transport</keyword>
<dbReference type="Gene3D" id="1.10.238.10">
    <property type="entry name" value="EF-hand"/>
    <property type="match status" value="2"/>
</dbReference>
<keyword evidence="9" id="KW-0809">Transit peptide</keyword>
<evidence type="ECO:0000256" key="2">
    <source>
        <dbReference type="ARBA" id="ARBA00004569"/>
    </source>
</evidence>
<evidence type="ECO:0000256" key="11">
    <source>
        <dbReference type="ARBA" id="ARBA00023128"/>
    </source>
</evidence>
<evidence type="ECO:0000256" key="9">
    <source>
        <dbReference type="ARBA" id="ARBA00022946"/>
    </source>
</evidence>
<dbReference type="GO" id="GO:1990246">
    <property type="term" value="C:uniplex complex"/>
    <property type="evidence" value="ECO:0007669"/>
    <property type="project" value="TreeGrafter"/>
</dbReference>
<dbReference type="InterPro" id="IPR002048">
    <property type="entry name" value="EF_hand_dom"/>
</dbReference>
<evidence type="ECO:0000256" key="4">
    <source>
        <dbReference type="ARBA" id="ARBA00022568"/>
    </source>
</evidence>
<dbReference type="STRING" id="36087.A0A077YUZ7"/>
<dbReference type="Proteomes" id="UP000030665">
    <property type="component" value="Unassembled WGS sequence"/>
</dbReference>
<keyword evidence="11" id="KW-0496">Mitochondrion</keyword>
<dbReference type="CDD" id="cd15900">
    <property type="entry name" value="EFh_MICU"/>
    <property type="match status" value="1"/>
</dbReference>
<dbReference type="SUPFAM" id="SSF47473">
    <property type="entry name" value="EF-hand"/>
    <property type="match status" value="1"/>
</dbReference>
<evidence type="ECO:0000259" key="14">
    <source>
        <dbReference type="PROSITE" id="PS50222"/>
    </source>
</evidence>
<dbReference type="GO" id="GO:0005509">
    <property type="term" value="F:calcium ion binding"/>
    <property type="evidence" value="ECO:0007669"/>
    <property type="project" value="InterPro"/>
</dbReference>
<evidence type="ECO:0000313" key="15">
    <source>
        <dbReference type="EMBL" id="CDW51927.1"/>
    </source>
</evidence>
<dbReference type="PANTHER" id="PTHR12294">
    <property type="entry name" value="EF HAND DOMAIN FAMILY A1,A2-RELATED"/>
    <property type="match status" value="1"/>
</dbReference>
<dbReference type="OrthoDB" id="10056860at2759"/>
<comment type="subcellular location">
    <subcellularLocation>
        <location evidence="1">Mitochondrion inner membrane</location>
    </subcellularLocation>
    <subcellularLocation>
        <location evidence="2">Mitochondrion intermembrane space</location>
    </subcellularLocation>
</comment>
<keyword evidence="7" id="KW-0999">Mitochondrion inner membrane</keyword>
<reference evidence="15" key="2">
    <citation type="submission" date="2014-03" db="EMBL/GenBank/DDBJ databases">
        <title>The whipworm genome and dual-species transcriptomics of an intimate host-pathogen interaction.</title>
        <authorList>
            <person name="Foth B.J."/>
            <person name="Tsai I.J."/>
            <person name="Reid A.J."/>
            <person name="Bancroft A.J."/>
            <person name="Nichol S."/>
            <person name="Tracey A."/>
            <person name="Holroyd N."/>
            <person name="Cotton J.A."/>
            <person name="Stanley E.J."/>
            <person name="Zarowiecki M."/>
            <person name="Liu J.Z."/>
            <person name="Huckvale T."/>
            <person name="Cooper P.J."/>
            <person name="Grencis R.K."/>
            <person name="Berriman M."/>
        </authorList>
    </citation>
    <scope>NUCLEOTIDE SEQUENCE [LARGE SCALE GENOMIC DNA]</scope>
</reference>
<evidence type="ECO:0000256" key="7">
    <source>
        <dbReference type="ARBA" id="ARBA00022792"/>
    </source>
</evidence>
<keyword evidence="12" id="KW-0472">Membrane</keyword>
<evidence type="ECO:0000256" key="13">
    <source>
        <dbReference type="ARBA" id="ARBA00038333"/>
    </source>
</evidence>
<proteinExistence type="inferred from homology"/>
<dbReference type="AlphaFoldDB" id="A0A077YUZ7"/>
<evidence type="ECO:0000256" key="5">
    <source>
        <dbReference type="ARBA" id="ARBA00022723"/>
    </source>
</evidence>
<evidence type="ECO:0000256" key="6">
    <source>
        <dbReference type="ARBA" id="ARBA00022737"/>
    </source>
</evidence>
<dbReference type="GO" id="GO:0005758">
    <property type="term" value="C:mitochondrial intermembrane space"/>
    <property type="evidence" value="ECO:0007669"/>
    <property type="project" value="UniProtKB-SubCell"/>
</dbReference>